<dbReference type="InterPro" id="IPR018202">
    <property type="entry name" value="Ser_caboxypep_ser_AS"/>
</dbReference>
<dbReference type="PANTHER" id="PTHR11802">
    <property type="entry name" value="SERINE PROTEASE FAMILY S10 SERINE CARBOXYPEPTIDASE"/>
    <property type="match status" value="1"/>
</dbReference>
<dbReference type="EMBL" id="SKBQ01000050">
    <property type="protein sequence ID" value="TPX11136.1"/>
    <property type="molecule type" value="Genomic_DNA"/>
</dbReference>
<sequence length="477" mass="52724">MKLLDLLAAASLVVTTAALPKARSVTENRRYTTVSRDIEYNVFEHAGTSTAMSYIKNSGICETTPGVNQYSGYLSVGENMNMWFWFFESRKAASSAPLTLWLNGGPGCSSMIGMFQEHGPCHFVNGDSKPTLNPYSWNEYANMLYVDQPIGTGFSYGDDEATSTVTAAPFVWNLLQAFYDAFPEYENRDFALFTESYGGHYGPEFADYFEKQNEKVTAGTVKGEKINLIALGINNGWVDPSISYKAYVEFAFKNTYKRLISESQYKCYMNAYKTRCAPALLTCSGTSGMDAACLNADGLCAKLIETPIENSKDFGIYDVRAPRKDPNPPETYVAYLQDPEVMRAIGAQSNYSECADPPGDKISNTGDDGRSFLNTLSEVVRSGINVLLWAGDADWICNWMGNLEVANLIAYDETATFNAATVAPYTVNGTAFGEFKTAGNLNWLRVFEAGHEVPFYQPEVSLQAFIQILQKKPLTPT</sequence>
<dbReference type="InParanoid" id="A0A507AWL4"/>
<evidence type="ECO:0000256" key="1">
    <source>
        <dbReference type="ARBA" id="ARBA00009431"/>
    </source>
</evidence>
<dbReference type="STRING" id="1093900.A0A507AWL4"/>
<accession>A0A507AWL4</accession>
<dbReference type="RefSeq" id="XP_030992847.1">
    <property type="nucleotide sequence ID" value="XM_031142803.1"/>
</dbReference>
<dbReference type="GO" id="GO:0004185">
    <property type="term" value="F:serine-type carboxypeptidase activity"/>
    <property type="evidence" value="ECO:0007669"/>
    <property type="project" value="UniProtKB-UniRule"/>
</dbReference>
<evidence type="ECO:0000256" key="4">
    <source>
        <dbReference type="ARBA" id="ARBA00022801"/>
    </source>
</evidence>
<dbReference type="PROSITE" id="PS00131">
    <property type="entry name" value="CARBOXYPEPT_SER_SER"/>
    <property type="match status" value="1"/>
</dbReference>
<keyword evidence="2 6" id="KW-0121">Carboxypeptidase</keyword>
<dbReference type="InterPro" id="IPR029058">
    <property type="entry name" value="AB_hydrolase_fold"/>
</dbReference>
<feature type="signal peptide" evidence="6">
    <location>
        <begin position="1"/>
        <end position="18"/>
    </location>
</feature>
<evidence type="ECO:0000313" key="8">
    <source>
        <dbReference type="Proteomes" id="UP000319257"/>
    </source>
</evidence>
<protein>
    <recommendedName>
        <fullName evidence="6">Carboxypeptidase</fullName>
        <ecNumber evidence="6">3.4.16.-</ecNumber>
    </recommendedName>
</protein>
<evidence type="ECO:0000256" key="5">
    <source>
        <dbReference type="ARBA" id="ARBA00023180"/>
    </source>
</evidence>
<proteinExistence type="inferred from homology"/>
<dbReference type="GeneID" id="41975444"/>
<dbReference type="OrthoDB" id="443318at2759"/>
<dbReference type="PRINTS" id="PR00724">
    <property type="entry name" value="CRBOXYPTASEC"/>
</dbReference>
<keyword evidence="5" id="KW-0325">Glycoprotein</keyword>
<organism evidence="7 8">
    <name type="scientific">Thyridium curvatum</name>
    <dbReference type="NCBI Taxonomy" id="1093900"/>
    <lineage>
        <taxon>Eukaryota</taxon>
        <taxon>Fungi</taxon>
        <taxon>Dikarya</taxon>
        <taxon>Ascomycota</taxon>
        <taxon>Pezizomycotina</taxon>
        <taxon>Sordariomycetes</taxon>
        <taxon>Sordariomycetidae</taxon>
        <taxon>Thyridiales</taxon>
        <taxon>Thyridiaceae</taxon>
        <taxon>Thyridium</taxon>
    </lineage>
</organism>
<name>A0A507AWL4_9PEZI</name>
<keyword evidence="6" id="KW-0732">Signal</keyword>
<dbReference type="Gene3D" id="1.10.287.410">
    <property type="match status" value="1"/>
</dbReference>
<keyword evidence="3 6" id="KW-0645">Protease</keyword>
<evidence type="ECO:0000256" key="6">
    <source>
        <dbReference type="RuleBase" id="RU361156"/>
    </source>
</evidence>
<dbReference type="SUPFAM" id="SSF53474">
    <property type="entry name" value="alpha/beta-Hydrolases"/>
    <property type="match status" value="1"/>
</dbReference>
<gene>
    <name evidence="7" type="ORF">E0L32_007997</name>
</gene>
<dbReference type="InterPro" id="IPR001563">
    <property type="entry name" value="Peptidase_S10"/>
</dbReference>
<dbReference type="Gene3D" id="3.40.50.1820">
    <property type="entry name" value="alpha/beta hydrolase"/>
    <property type="match status" value="1"/>
</dbReference>
<dbReference type="PANTHER" id="PTHR11802:SF453">
    <property type="entry name" value="S1, PUTATIVE-RELATED"/>
    <property type="match status" value="1"/>
</dbReference>
<keyword evidence="8" id="KW-1185">Reference proteome</keyword>
<reference evidence="7 8" key="1">
    <citation type="submission" date="2019-06" db="EMBL/GenBank/DDBJ databases">
        <title>Draft genome sequence of the filamentous fungus Phialemoniopsis curvata isolated from diesel fuel.</title>
        <authorList>
            <person name="Varaljay V.A."/>
            <person name="Lyon W.J."/>
            <person name="Crouch A.L."/>
            <person name="Drake C.E."/>
            <person name="Hollomon J.M."/>
            <person name="Nadeau L.J."/>
            <person name="Nunn H.S."/>
            <person name="Stevenson B.S."/>
            <person name="Bojanowski C.L."/>
            <person name="Crookes-Goodson W.J."/>
        </authorList>
    </citation>
    <scope>NUCLEOTIDE SEQUENCE [LARGE SCALE GENOMIC DNA]</scope>
    <source>
        <strain evidence="7 8">D216</strain>
    </source>
</reference>
<evidence type="ECO:0000256" key="3">
    <source>
        <dbReference type="ARBA" id="ARBA00022670"/>
    </source>
</evidence>
<evidence type="ECO:0000313" key="7">
    <source>
        <dbReference type="EMBL" id="TPX11136.1"/>
    </source>
</evidence>
<comment type="similarity">
    <text evidence="1 6">Belongs to the peptidase S10 family.</text>
</comment>
<keyword evidence="4 6" id="KW-0378">Hydrolase</keyword>
<dbReference type="AlphaFoldDB" id="A0A507AWL4"/>
<dbReference type="Pfam" id="PF00450">
    <property type="entry name" value="Peptidase_S10"/>
    <property type="match status" value="1"/>
</dbReference>
<feature type="chain" id="PRO_5021509295" description="Carboxypeptidase" evidence="6">
    <location>
        <begin position="19"/>
        <end position="477"/>
    </location>
</feature>
<comment type="caution">
    <text evidence="7">The sequence shown here is derived from an EMBL/GenBank/DDBJ whole genome shotgun (WGS) entry which is preliminary data.</text>
</comment>
<dbReference type="GO" id="GO:0006508">
    <property type="term" value="P:proteolysis"/>
    <property type="evidence" value="ECO:0007669"/>
    <property type="project" value="UniProtKB-KW"/>
</dbReference>
<evidence type="ECO:0000256" key="2">
    <source>
        <dbReference type="ARBA" id="ARBA00022645"/>
    </source>
</evidence>
<dbReference type="EC" id="3.4.16.-" evidence="6"/>
<dbReference type="Proteomes" id="UP000319257">
    <property type="component" value="Unassembled WGS sequence"/>
</dbReference>
<dbReference type="GO" id="GO:0000324">
    <property type="term" value="C:fungal-type vacuole"/>
    <property type="evidence" value="ECO:0007669"/>
    <property type="project" value="TreeGrafter"/>
</dbReference>